<organism evidence="1 2">
    <name type="scientific">Suipraeoptans intestinalis</name>
    <dbReference type="NCBI Taxonomy" id="2606628"/>
    <lineage>
        <taxon>Bacteria</taxon>
        <taxon>Bacillati</taxon>
        <taxon>Bacillota</taxon>
        <taxon>Clostridia</taxon>
        <taxon>Lachnospirales</taxon>
        <taxon>Lachnospiraceae</taxon>
        <taxon>Suipraeoptans</taxon>
    </lineage>
</organism>
<reference evidence="1 2" key="1">
    <citation type="submission" date="2019-08" db="EMBL/GenBank/DDBJ databases">
        <title>In-depth cultivation of the pig gut microbiome towards novel bacterial diversity and tailored functional studies.</title>
        <authorList>
            <person name="Wylensek D."/>
            <person name="Hitch T.C.A."/>
            <person name="Clavel T."/>
        </authorList>
    </citation>
    <scope>NUCLEOTIDE SEQUENCE [LARGE SCALE GENOMIC DNA]</scope>
    <source>
        <strain evidence="1 2">68-1-5</strain>
    </source>
</reference>
<dbReference type="EMBL" id="VULY01000019">
    <property type="protein sequence ID" value="MSR94836.1"/>
    <property type="molecule type" value="Genomic_DNA"/>
</dbReference>
<dbReference type="AlphaFoldDB" id="A0A6N7V4I6"/>
<sequence length="90" mass="9560">MVVAGGTIEYMTANYGAAVYNKGNLTFENHAQVKNNTTTQMGAGVMNDGYLNVHSAVFGNNVKSKDAFLIAATINLRQNTAGTISTPSRM</sequence>
<protein>
    <submittedName>
        <fullName evidence="1">Uncharacterized protein</fullName>
    </submittedName>
</protein>
<accession>A0A6N7V4I6</accession>
<evidence type="ECO:0000313" key="2">
    <source>
        <dbReference type="Proteomes" id="UP000434409"/>
    </source>
</evidence>
<evidence type="ECO:0000313" key="1">
    <source>
        <dbReference type="EMBL" id="MSR94836.1"/>
    </source>
</evidence>
<dbReference type="Proteomes" id="UP000434409">
    <property type="component" value="Unassembled WGS sequence"/>
</dbReference>
<keyword evidence="2" id="KW-1185">Reference proteome</keyword>
<proteinExistence type="predicted"/>
<name>A0A6N7V4I6_9FIRM</name>
<comment type="caution">
    <text evidence="1">The sequence shown here is derived from an EMBL/GenBank/DDBJ whole genome shotgun (WGS) entry which is preliminary data.</text>
</comment>
<dbReference type="RefSeq" id="WP_154478908.1">
    <property type="nucleotide sequence ID" value="NZ_VULY01000019.1"/>
</dbReference>
<gene>
    <name evidence="1" type="ORF">FYJ34_11350</name>
</gene>